<dbReference type="Pfam" id="PF00106">
    <property type="entry name" value="adh_short"/>
    <property type="match status" value="2"/>
</dbReference>
<dbReference type="EMBL" id="VNKQ01000019">
    <property type="protein sequence ID" value="KAG0645379.1"/>
    <property type="molecule type" value="Genomic_DNA"/>
</dbReference>
<dbReference type="Proteomes" id="UP000785200">
    <property type="component" value="Unassembled WGS sequence"/>
</dbReference>
<organism evidence="3 4">
    <name type="scientific">Hyphodiscus hymeniophilus</name>
    <dbReference type="NCBI Taxonomy" id="353542"/>
    <lineage>
        <taxon>Eukaryota</taxon>
        <taxon>Fungi</taxon>
        <taxon>Dikarya</taxon>
        <taxon>Ascomycota</taxon>
        <taxon>Pezizomycotina</taxon>
        <taxon>Leotiomycetes</taxon>
        <taxon>Helotiales</taxon>
        <taxon>Hyphodiscaceae</taxon>
        <taxon>Hyphodiscus</taxon>
    </lineage>
</organism>
<feature type="coiled-coil region" evidence="2">
    <location>
        <begin position="40"/>
        <end position="67"/>
    </location>
</feature>
<dbReference type="PRINTS" id="PR00081">
    <property type="entry name" value="GDHRDH"/>
</dbReference>
<dbReference type="AlphaFoldDB" id="A0A9P6VDY9"/>
<sequence length="268" mass="29257">MHAKSTVFITGADRGLGFETVKALLQSSNAHTIFIGALLIRDAENAVKRAQSELPQTKSNLEAVEIDIESDESIQSAFEKVSSKCGKLDTLINNAGAQFETAQAEGRLTLREAWNKSWSVNVTGAQVLTHVFVPLLLKSTNPRVIFLTSGTSTLEETYISVYPFNHSPVKGWPKEQDPAASFPAYRSSKTGLNMMMREWERTLKHDGVKVFCCDPGFSATNLGGSPDQMKKIGAQDPAIGGAFIKDVVEGNRDQDAGKVLRIDGIQPW</sequence>
<dbReference type="InterPro" id="IPR002347">
    <property type="entry name" value="SDR_fam"/>
</dbReference>
<comment type="caution">
    <text evidence="3">The sequence shown here is derived from an EMBL/GenBank/DDBJ whole genome shotgun (WGS) entry which is preliminary data.</text>
</comment>
<dbReference type="GO" id="GO:0016491">
    <property type="term" value="F:oxidoreductase activity"/>
    <property type="evidence" value="ECO:0007669"/>
    <property type="project" value="TreeGrafter"/>
</dbReference>
<accession>A0A9P6VDY9</accession>
<name>A0A9P6VDY9_9HELO</name>
<dbReference type="InterPro" id="IPR051468">
    <property type="entry name" value="Fungal_SecMetab_SDRs"/>
</dbReference>
<protein>
    <submittedName>
        <fullName evidence="3">Short-chain dehydrogenase reductase tropE</fullName>
    </submittedName>
</protein>
<keyword evidence="4" id="KW-1185">Reference proteome</keyword>
<dbReference type="PANTHER" id="PTHR43544:SF32">
    <property type="entry name" value="CHAIN DEHYDROGENASE, PUTATIVE (AFU_ORTHOLOGUE AFUA_5G01530)-RELATED"/>
    <property type="match status" value="1"/>
</dbReference>
<dbReference type="InterPro" id="IPR036291">
    <property type="entry name" value="NAD(P)-bd_dom_sf"/>
</dbReference>
<keyword evidence="2" id="KW-0175">Coiled coil</keyword>
<dbReference type="Gene3D" id="3.40.50.720">
    <property type="entry name" value="NAD(P)-binding Rossmann-like Domain"/>
    <property type="match status" value="1"/>
</dbReference>
<gene>
    <name evidence="3" type="ORF">D0Z07_8819</name>
</gene>
<reference evidence="3" key="1">
    <citation type="submission" date="2019-07" db="EMBL/GenBank/DDBJ databases">
        <title>Hyphodiscus hymeniophilus genome sequencing and assembly.</title>
        <authorList>
            <person name="Kramer G."/>
            <person name="Nodwell J."/>
        </authorList>
    </citation>
    <scope>NUCLEOTIDE SEQUENCE</scope>
    <source>
        <strain evidence="3">ATCC 34498</strain>
    </source>
</reference>
<dbReference type="GO" id="GO:0005737">
    <property type="term" value="C:cytoplasm"/>
    <property type="evidence" value="ECO:0007669"/>
    <property type="project" value="TreeGrafter"/>
</dbReference>
<dbReference type="OrthoDB" id="1933717at2759"/>
<dbReference type="GO" id="GO:0019748">
    <property type="term" value="P:secondary metabolic process"/>
    <property type="evidence" value="ECO:0007669"/>
    <property type="project" value="TreeGrafter"/>
</dbReference>
<evidence type="ECO:0000256" key="1">
    <source>
        <dbReference type="ARBA" id="ARBA00006484"/>
    </source>
</evidence>
<comment type="similarity">
    <text evidence="1">Belongs to the short-chain dehydrogenases/reductases (SDR) family.</text>
</comment>
<evidence type="ECO:0000256" key="2">
    <source>
        <dbReference type="SAM" id="Coils"/>
    </source>
</evidence>
<dbReference type="SUPFAM" id="SSF51735">
    <property type="entry name" value="NAD(P)-binding Rossmann-fold domains"/>
    <property type="match status" value="1"/>
</dbReference>
<evidence type="ECO:0000313" key="4">
    <source>
        <dbReference type="Proteomes" id="UP000785200"/>
    </source>
</evidence>
<proteinExistence type="inferred from homology"/>
<dbReference type="PANTHER" id="PTHR43544">
    <property type="entry name" value="SHORT-CHAIN DEHYDROGENASE/REDUCTASE"/>
    <property type="match status" value="1"/>
</dbReference>
<evidence type="ECO:0000313" key="3">
    <source>
        <dbReference type="EMBL" id="KAG0645379.1"/>
    </source>
</evidence>